<proteinExistence type="predicted"/>
<sequence>MKGYIKDFRKELNSDIWVMPPLYHRVWQYLKYTVNHKDNKVPMRDGSFLTIKQGQHLTSMRKIARQVGYYEQGAWKEPNPKTIKAILNWLETQNMISVSSGDGNNKYTLITLINWEMYQSEKEDGNSKYTVDTQSMDINKNDKECNKNDKEKDYTSKIKDLLPVFSSIPDFNQLNKKYWDVIRETRKTGKVSKSVIYNTMNKWQKYDPVVIEYALRSHIDMHSGKKEEYTIGIMRNTSKDEAQNRMNQKNKSNVIPISKRESQYDDYDYGF</sequence>
<dbReference type="EMBL" id="BMJD01000014">
    <property type="protein sequence ID" value="GGB43461.1"/>
    <property type="molecule type" value="Genomic_DNA"/>
</dbReference>
<dbReference type="AlphaFoldDB" id="A0A9W5TXJ0"/>
<gene>
    <name evidence="1" type="ORF">GCM10011409_21340</name>
</gene>
<comment type="caution">
    <text evidence="1">The sequence shown here is derived from an EMBL/GenBank/DDBJ whole genome shotgun (WGS) entry which is preliminary data.</text>
</comment>
<protein>
    <recommendedName>
        <fullName evidence="3">DnaD domain-containing protein</fullName>
    </recommendedName>
</protein>
<evidence type="ECO:0008006" key="3">
    <source>
        <dbReference type="Google" id="ProtNLM"/>
    </source>
</evidence>
<dbReference type="RefSeq" id="WP_188725129.1">
    <property type="nucleotide sequence ID" value="NZ_BMJD01000014.1"/>
</dbReference>
<accession>A0A9W5TXJ0</accession>
<name>A0A9W5TXJ0_9BACI</name>
<reference evidence="1" key="1">
    <citation type="journal article" date="2014" name="Int. J. Syst. Evol. Microbiol.">
        <title>Complete genome sequence of Corynebacterium casei LMG S-19264T (=DSM 44701T), isolated from a smear-ripened cheese.</title>
        <authorList>
            <consortium name="US DOE Joint Genome Institute (JGI-PGF)"/>
            <person name="Walter F."/>
            <person name="Albersmeier A."/>
            <person name="Kalinowski J."/>
            <person name="Ruckert C."/>
        </authorList>
    </citation>
    <scope>NUCLEOTIDE SEQUENCE</scope>
    <source>
        <strain evidence="1">CGMCC 1.15454</strain>
    </source>
</reference>
<reference evidence="1" key="2">
    <citation type="submission" date="2020-09" db="EMBL/GenBank/DDBJ databases">
        <authorList>
            <person name="Sun Q."/>
            <person name="Zhou Y."/>
        </authorList>
    </citation>
    <scope>NUCLEOTIDE SEQUENCE</scope>
    <source>
        <strain evidence="1">CGMCC 1.15454</strain>
    </source>
</reference>
<evidence type="ECO:0000313" key="2">
    <source>
        <dbReference type="Proteomes" id="UP000621492"/>
    </source>
</evidence>
<keyword evidence="2" id="KW-1185">Reference proteome</keyword>
<dbReference type="Proteomes" id="UP000621492">
    <property type="component" value="Unassembled WGS sequence"/>
</dbReference>
<organism evidence="1 2">
    <name type="scientific">Lentibacillus populi</name>
    <dbReference type="NCBI Taxonomy" id="1827502"/>
    <lineage>
        <taxon>Bacteria</taxon>
        <taxon>Bacillati</taxon>
        <taxon>Bacillota</taxon>
        <taxon>Bacilli</taxon>
        <taxon>Bacillales</taxon>
        <taxon>Bacillaceae</taxon>
        <taxon>Lentibacillus</taxon>
    </lineage>
</organism>
<evidence type="ECO:0000313" key="1">
    <source>
        <dbReference type="EMBL" id="GGB43461.1"/>
    </source>
</evidence>